<dbReference type="CDD" id="cd07067">
    <property type="entry name" value="HP_PGM_like"/>
    <property type="match status" value="1"/>
</dbReference>
<dbReference type="CDD" id="cd03673">
    <property type="entry name" value="NUDIX_Ap6A_hydrolase"/>
    <property type="match status" value="1"/>
</dbReference>
<dbReference type="InterPro" id="IPR020084">
    <property type="entry name" value="NUDIX_hydrolase_CS"/>
</dbReference>
<accession>A0ABU8M1Z9</accession>
<dbReference type="PANTHER" id="PTHR21340:SF0">
    <property type="entry name" value="BIS(5'-NUCLEOSYL)-TETRAPHOSPHATASE [ASYMMETRICAL]"/>
    <property type="match status" value="1"/>
</dbReference>
<protein>
    <submittedName>
        <fullName evidence="5">NUDIX hydrolase</fullName>
        <ecNumber evidence="5">3.6.-.-</ecNumber>
    </submittedName>
</protein>
<name>A0ABU8M1Z9_9PSEU</name>
<feature type="domain" description="Nudix hydrolase" evidence="4">
    <location>
        <begin position="1"/>
        <end position="131"/>
    </location>
</feature>
<dbReference type="Proteomes" id="UP001369736">
    <property type="component" value="Unassembled WGS sequence"/>
</dbReference>
<dbReference type="RefSeq" id="WP_337700358.1">
    <property type="nucleotide sequence ID" value="NZ_JBBEGM010000001.1"/>
</dbReference>
<evidence type="ECO:0000256" key="2">
    <source>
        <dbReference type="ARBA" id="ARBA00022801"/>
    </source>
</evidence>
<proteinExistence type="inferred from homology"/>
<evidence type="ECO:0000313" key="6">
    <source>
        <dbReference type="Proteomes" id="UP001369736"/>
    </source>
</evidence>
<dbReference type="PROSITE" id="PS00893">
    <property type="entry name" value="NUDIX_BOX"/>
    <property type="match status" value="1"/>
</dbReference>
<gene>
    <name evidence="5" type="ORF">WCD58_05670</name>
</gene>
<dbReference type="PROSITE" id="PS51462">
    <property type="entry name" value="NUDIX"/>
    <property type="match status" value="1"/>
</dbReference>
<dbReference type="EMBL" id="JBBEGM010000001">
    <property type="protein sequence ID" value="MEJ2860632.1"/>
    <property type="molecule type" value="Genomic_DNA"/>
</dbReference>
<organism evidence="5 6">
    <name type="scientific">Actinomycetospora flava</name>
    <dbReference type="NCBI Taxonomy" id="3129232"/>
    <lineage>
        <taxon>Bacteria</taxon>
        <taxon>Bacillati</taxon>
        <taxon>Actinomycetota</taxon>
        <taxon>Actinomycetes</taxon>
        <taxon>Pseudonocardiales</taxon>
        <taxon>Pseudonocardiaceae</taxon>
        <taxon>Actinomycetospora</taxon>
    </lineage>
</organism>
<evidence type="ECO:0000259" key="4">
    <source>
        <dbReference type="PROSITE" id="PS51462"/>
    </source>
</evidence>
<comment type="caution">
    <text evidence="5">The sequence shown here is derived from an EMBL/GenBank/DDBJ whole genome shotgun (WGS) entry which is preliminary data.</text>
</comment>
<dbReference type="PRINTS" id="PR00502">
    <property type="entry name" value="NUDIXFAMILY"/>
</dbReference>
<evidence type="ECO:0000256" key="3">
    <source>
        <dbReference type="RuleBase" id="RU003476"/>
    </source>
</evidence>
<dbReference type="SMART" id="SM00855">
    <property type="entry name" value="PGAM"/>
    <property type="match status" value="1"/>
</dbReference>
<dbReference type="EC" id="3.6.-.-" evidence="5"/>
<dbReference type="Gene3D" id="3.90.79.10">
    <property type="entry name" value="Nucleoside Triphosphate Pyrophosphohydrolase"/>
    <property type="match status" value="1"/>
</dbReference>
<dbReference type="SUPFAM" id="SSF55811">
    <property type="entry name" value="Nudix"/>
    <property type="match status" value="1"/>
</dbReference>
<evidence type="ECO:0000256" key="1">
    <source>
        <dbReference type="ARBA" id="ARBA00005582"/>
    </source>
</evidence>
<dbReference type="Gene3D" id="3.40.50.1240">
    <property type="entry name" value="Phosphoglycerate mutase-like"/>
    <property type="match status" value="1"/>
</dbReference>
<keyword evidence="6" id="KW-1185">Reference proteome</keyword>
<dbReference type="SUPFAM" id="SSF53254">
    <property type="entry name" value="Phosphoglycerate mutase-like"/>
    <property type="match status" value="1"/>
</dbReference>
<dbReference type="InterPro" id="IPR013078">
    <property type="entry name" value="His_Pase_superF_clade-1"/>
</dbReference>
<dbReference type="InterPro" id="IPR015797">
    <property type="entry name" value="NUDIX_hydrolase-like_dom_sf"/>
</dbReference>
<dbReference type="Pfam" id="PF00293">
    <property type="entry name" value="NUDIX"/>
    <property type="match status" value="1"/>
</dbReference>
<keyword evidence="2 3" id="KW-0378">Hydrolase</keyword>
<reference evidence="5 6" key="1">
    <citation type="submission" date="2024-03" db="EMBL/GenBank/DDBJ databases">
        <title>Actinomycetospora sp. OC33-EN07, a novel actinomycete isolated from wild orchid (Aerides multiflora).</title>
        <authorList>
            <person name="Suriyachadkun C."/>
        </authorList>
    </citation>
    <scope>NUCLEOTIDE SEQUENCE [LARGE SCALE GENOMIC DNA]</scope>
    <source>
        <strain evidence="5 6">OC33-EN07</strain>
    </source>
</reference>
<evidence type="ECO:0000313" key="5">
    <source>
        <dbReference type="EMBL" id="MEJ2860632.1"/>
    </source>
</evidence>
<sequence length="307" mass="32318">MTVHAAGAVLWRPAGVDGTDEKVEVAVVHRPHHGDWSLPKGKVDPGETRVDTAVREIAEETGFATVLGRHLRTVRYPVNDEEKVVDFWSARAGEGEFVPGDETDELRWLAPDDAGPLLTYASDRDVLGIFAARPAGLRTVLVVRHAMAGKRSEWTRPDAERPLDEDGRLQAQQLAGLLAGFGVGALHAVPIARCRQTLEPAAALTGLPVHDAPELADEAVETDTAAALATLARLAEAAADGGVVSAVCAQGVGIPELVATLAAAAPEPPESARDLADPPCRKGSVWVLSFGPDGALVAADYHRDAAF</sequence>
<dbReference type="InterPro" id="IPR029033">
    <property type="entry name" value="His_PPase_superfam"/>
</dbReference>
<dbReference type="Pfam" id="PF00300">
    <property type="entry name" value="His_Phos_1"/>
    <property type="match status" value="1"/>
</dbReference>
<dbReference type="InterPro" id="IPR051325">
    <property type="entry name" value="Nudix_hydrolase_domain"/>
</dbReference>
<dbReference type="InterPro" id="IPR000086">
    <property type="entry name" value="NUDIX_hydrolase_dom"/>
</dbReference>
<dbReference type="InterPro" id="IPR020476">
    <property type="entry name" value="Nudix_hydrolase"/>
</dbReference>
<comment type="similarity">
    <text evidence="1 3">Belongs to the Nudix hydrolase family.</text>
</comment>
<dbReference type="GO" id="GO:0016787">
    <property type="term" value="F:hydrolase activity"/>
    <property type="evidence" value="ECO:0007669"/>
    <property type="project" value="UniProtKB-KW"/>
</dbReference>
<dbReference type="PANTHER" id="PTHR21340">
    <property type="entry name" value="DIADENOSINE 5,5-P1,P4-TETRAPHOSPHATE PYROPHOSPHOHYDROLASE MUTT"/>
    <property type="match status" value="1"/>
</dbReference>